<gene>
    <name evidence="1" type="ORF">JCM19240_55</name>
</gene>
<reference evidence="1 2" key="1">
    <citation type="submission" date="2014-09" db="EMBL/GenBank/DDBJ databases">
        <title>Vibrio maritimus JCM 19240. (C210) whole genome shotgun sequence.</title>
        <authorList>
            <person name="Sawabe T."/>
            <person name="Meirelles P."/>
            <person name="Nakanishi M."/>
            <person name="Sayaka M."/>
            <person name="Hattori M."/>
            <person name="Ohkuma M."/>
        </authorList>
    </citation>
    <scope>NUCLEOTIDE SEQUENCE [LARGE SCALE GENOMIC DNA]</scope>
    <source>
        <strain evidence="1 2">JCM 19240</strain>
    </source>
</reference>
<keyword evidence="2" id="KW-1185">Reference proteome</keyword>
<proteinExistence type="predicted"/>
<organism evidence="1 2">
    <name type="scientific">Vibrio maritimus</name>
    <dbReference type="NCBI Taxonomy" id="990268"/>
    <lineage>
        <taxon>Bacteria</taxon>
        <taxon>Pseudomonadati</taxon>
        <taxon>Pseudomonadota</taxon>
        <taxon>Gammaproteobacteria</taxon>
        <taxon>Vibrionales</taxon>
        <taxon>Vibrionaceae</taxon>
        <taxon>Vibrio</taxon>
    </lineage>
</organism>
<protein>
    <submittedName>
        <fullName evidence="1">Uncharacterized protein</fullName>
    </submittedName>
</protein>
<comment type="caution">
    <text evidence="1">The sequence shown here is derived from an EMBL/GenBank/DDBJ whole genome shotgun (WGS) entry which is preliminary data.</text>
</comment>
<sequence>MNGQLADLTVELHKKTGKPVYAQWEIAQQIGDRVAEDMLFPIYPTVNEGGELIYLNTTGVALDAVKQAGGFEKMGKTIVLAFYEHSLRAVNTAREAGLEAFAPAGYEMPSDYDAESGQPWTRDRNTFMLYEVRTRANAKRAEINDGKIYKK</sequence>
<evidence type="ECO:0000313" key="2">
    <source>
        <dbReference type="Proteomes" id="UP000029224"/>
    </source>
</evidence>
<dbReference type="EMBL" id="BBMT01000029">
    <property type="protein sequence ID" value="GAL38193.1"/>
    <property type="molecule type" value="Genomic_DNA"/>
</dbReference>
<dbReference type="Proteomes" id="UP000029224">
    <property type="component" value="Unassembled WGS sequence"/>
</dbReference>
<dbReference type="AlphaFoldDB" id="A0A090TFX4"/>
<dbReference type="OrthoDB" id="3869642at2"/>
<accession>A0A090TFX4</accession>
<name>A0A090TFX4_9VIBR</name>
<evidence type="ECO:0000313" key="1">
    <source>
        <dbReference type="EMBL" id="GAL38193.1"/>
    </source>
</evidence>
<reference evidence="1 2" key="2">
    <citation type="submission" date="2014-09" db="EMBL/GenBank/DDBJ databases">
        <authorList>
            <consortium name="NBRP consortium"/>
            <person name="Sawabe T."/>
            <person name="Meirelles P."/>
            <person name="Nakanishi M."/>
            <person name="Sayaka M."/>
            <person name="Hattori M."/>
            <person name="Ohkuma M."/>
        </authorList>
    </citation>
    <scope>NUCLEOTIDE SEQUENCE [LARGE SCALE GENOMIC DNA]</scope>
    <source>
        <strain evidence="1 2">JCM 19240</strain>
    </source>
</reference>